<comment type="caution">
    <text evidence="3">The sequence shown here is derived from an EMBL/GenBank/DDBJ whole genome shotgun (WGS) entry which is preliminary data.</text>
</comment>
<accession>A0ABS5KJ62</accession>
<dbReference type="EMBL" id="JAAFYZ010000009">
    <property type="protein sequence ID" value="MBS2546060.1"/>
    <property type="molecule type" value="Genomic_DNA"/>
</dbReference>
<name>A0ABS5KJ62_9ACTN</name>
<keyword evidence="2" id="KW-1133">Transmembrane helix</keyword>
<reference evidence="3 4" key="1">
    <citation type="submission" date="2020-02" db="EMBL/GenBank/DDBJ databases">
        <title>Acidophilic actinobacteria isolated from forest soil.</title>
        <authorList>
            <person name="Golinska P."/>
        </authorList>
    </citation>
    <scope>NUCLEOTIDE SEQUENCE [LARGE SCALE GENOMIC DNA]</scope>
    <source>
        <strain evidence="3 4">NL8</strain>
    </source>
</reference>
<dbReference type="Proteomes" id="UP000730482">
    <property type="component" value="Unassembled WGS sequence"/>
</dbReference>
<keyword evidence="2" id="KW-0472">Membrane</keyword>
<gene>
    <name evidence="3" type="ORF">KGQ19_04185</name>
</gene>
<feature type="compositionally biased region" description="Acidic residues" evidence="1">
    <location>
        <begin position="1"/>
        <end position="12"/>
    </location>
</feature>
<keyword evidence="4" id="KW-1185">Reference proteome</keyword>
<evidence type="ECO:0000313" key="4">
    <source>
        <dbReference type="Proteomes" id="UP000730482"/>
    </source>
</evidence>
<dbReference type="RefSeq" id="WP_212007718.1">
    <property type="nucleotide sequence ID" value="NZ_JAAFYZ010000009.1"/>
</dbReference>
<evidence type="ECO:0008006" key="5">
    <source>
        <dbReference type="Google" id="ProtNLM"/>
    </source>
</evidence>
<proteinExistence type="predicted"/>
<evidence type="ECO:0000256" key="2">
    <source>
        <dbReference type="SAM" id="Phobius"/>
    </source>
</evidence>
<evidence type="ECO:0000313" key="3">
    <source>
        <dbReference type="EMBL" id="MBS2546060.1"/>
    </source>
</evidence>
<feature type="transmembrane region" description="Helical" evidence="2">
    <location>
        <begin position="60"/>
        <end position="81"/>
    </location>
</feature>
<evidence type="ECO:0000256" key="1">
    <source>
        <dbReference type="SAM" id="MobiDB-lite"/>
    </source>
</evidence>
<sequence>MTDLIESEDELLDPQAGPPVVTPPHRVAAAWHRLRDRTPLRSVRSVRSVRETDPERHRRLVLAGLLAVAVAAGAGATGVAVHRGDLHGAQARTQDRTLLHLLGGSAALTLSESGDYGGVDLPGSLQTPLQAHFAIAVRNDGAKPVDVTNLRMTVPGVDVLATPGRMNLAPGDAESLTGLVAVHCDALNLREYPTGVTVSVRTSAAKGRPAGPSTTLTLAFDPGHPTADPGAGAVDELGGIVGNLGFTTTSSFYRLCGDALTLMPPQVSATAVTGSPAPSPQNPVVRYWLHIDSDAAQIAVPLPKPPIVPGVSAQSDLAGPAQMIGVEGLDVEVTDRITDCSQFGDYLAIRGGAEQAGASLNAATPIGLEPVDPRFRTTATPLSSAVQSQFDGLTPGTADLQTALLSQLAAVCPDL</sequence>
<keyword evidence="2" id="KW-0812">Transmembrane</keyword>
<feature type="region of interest" description="Disordered" evidence="1">
    <location>
        <begin position="1"/>
        <end position="22"/>
    </location>
</feature>
<protein>
    <recommendedName>
        <fullName evidence="5">DUF11 domain-containing protein</fullName>
    </recommendedName>
</protein>
<organism evidence="3 4">
    <name type="scientific">Catenulispora pinistramenti</name>
    <dbReference type="NCBI Taxonomy" id="2705254"/>
    <lineage>
        <taxon>Bacteria</taxon>
        <taxon>Bacillati</taxon>
        <taxon>Actinomycetota</taxon>
        <taxon>Actinomycetes</taxon>
        <taxon>Catenulisporales</taxon>
        <taxon>Catenulisporaceae</taxon>
        <taxon>Catenulispora</taxon>
    </lineage>
</organism>